<evidence type="ECO:0000313" key="2">
    <source>
        <dbReference type="Proteomes" id="UP000827872"/>
    </source>
</evidence>
<gene>
    <name evidence="1" type="ORF">K3G42_019251</name>
</gene>
<name>A0ACB8E997_9SAUR</name>
<evidence type="ECO:0000313" key="1">
    <source>
        <dbReference type="EMBL" id="KAH7988581.1"/>
    </source>
</evidence>
<comment type="caution">
    <text evidence="1">The sequence shown here is derived from an EMBL/GenBank/DDBJ whole genome shotgun (WGS) entry which is preliminary data.</text>
</comment>
<dbReference type="Proteomes" id="UP000827872">
    <property type="component" value="Linkage Group LG10"/>
</dbReference>
<accession>A0ACB8E997</accession>
<organism evidence="1 2">
    <name type="scientific">Sphaerodactylus townsendi</name>
    <dbReference type="NCBI Taxonomy" id="933632"/>
    <lineage>
        <taxon>Eukaryota</taxon>
        <taxon>Metazoa</taxon>
        <taxon>Chordata</taxon>
        <taxon>Craniata</taxon>
        <taxon>Vertebrata</taxon>
        <taxon>Euteleostomi</taxon>
        <taxon>Lepidosauria</taxon>
        <taxon>Squamata</taxon>
        <taxon>Bifurcata</taxon>
        <taxon>Gekkota</taxon>
        <taxon>Sphaerodactylidae</taxon>
        <taxon>Sphaerodactylus</taxon>
    </lineage>
</organism>
<sequence>MFRVQFAGDSKTQKEEHCYSCVQKLDEYVPVQVMDAARLELQQSHSQPLEDEDQVKDAEQNQPVQHTVRPAQERVIVAKLAQDLLKTNFALPLAYQQSAWSAEDLGSFIRLCLLDQNFPAFVEEVEKQLKKMTEG</sequence>
<dbReference type="EMBL" id="CM037623">
    <property type="protein sequence ID" value="KAH7988581.1"/>
    <property type="molecule type" value="Genomic_DNA"/>
</dbReference>
<keyword evidence="2" id="KW-1185">Reference proteome</keyword>
<proteinExistence type="predicted"/>
<reference evidence="1" key="1">
    <citation type="submission" date="2021-08" db="EMBL/GenBank/DDBJ databases">
        <title>The first chromosome-level gecko genome reveals the dynamic sex chromosomes of Neotropical dwarf geckos (Sphaerodactylidae: Sphaerodactylus).</title>
        <authorList>
            <person name="Pinto B.J."/>
            <person name="Keating S.E."/>
            <person name="Gamble T."/>
        </authorList>
    </citation>
    <scope>NUCLEOTIDE SEQUENCE</scope>
    <source>
        <strain evidence="1">TG3544</strain>
    </source>
</reference>
<protein>
    <submittedName>
        <fullName evidence="1">Uncharacterized protein</fullName>
    </submittedName>
</protein>